<comment type="function">
    <text evidence="9">Essential cell division protein. May link together the upstream cell division proteins, which are predominantly cytoplasmic, with the downstream cell division proteins, which are predominantly periplasmic. May control correct divisome assembly.</text>
</comment>
<evidence type="ECO:0000256" key="9">
    <source>
        <dbReference type="HAMAP-Rule" id="MF_00911"/>
    </source>
</evidence>
<keyword evidence="4 9" id="KW-0132">Cell division</keyword>
<dbReference type="PROSITE" id="PS51779">
    <property type="entry name" value="POTRA"/>
    <property type="match status" value="1"/>
</dbReference>
<dbReference type="InterPro" id="IPR026579">
    <property type="entry name" value="FtsQ"/>
</dbReference>
<dbReference type="Pfam" id="PF03799">
    <property type="entry name" value="FtsQ_DivIB_C"/>
    <property type="match status" value="1"/>
</dbReference>
<protein>
    <recommendedName>
        <fullName evidence="9">Cell division protein FtsQ</fullName>
    </recommendedName>
</protein>
<dbReference type="GO" id="GO:0090529">
    <property type="term" value="P:cell septum assembly"/>
    <property type="evidence" value="ECO:0007669"/>
    <property type="project" value="InterPro"/>
</dbReference>
<dbReference type="AlphaFoldDB" id="A0A975SP30"/>
<evidence type="ECO:0000256" key="3">
    <source>
        <dbReference type="ARBA" id="ARBA00022519"/>
    </source>
</evidence>
<keyword evidence="8 9" id="KW-0131">Cell cycle</keyword>
<keyword evidence="12" id="KW-1185">Reference proteome</keyword>
<accession>A0A975SP30</accession>
<keyword evidence="6 9" id="KW-1133">Transmembrane helix</keyword>
<comment type="subcellular location">
    <subcellularLocation>
        <location evidence="9">Cell inner membrane</location>
        <topology evidence="9">Single-pass type II membrane protein</topology>
    </subcellularLocation>
    <subcellularLocation>
        <location evidence="1">Membrane</location>
    </subcellularLocation>
    <text evidence="9">Localizes to the division septum.</text>
</comment>
<dbReference type="InterPro" id="IPR005548">
    <property type="entry name" value="Cell_div_FtsQ/DivIB_C"/>
</dbReference>
<gene>
    <name evidence="9" type="primary">ftsQ</name>
    <name evidence="11" type="ORF">Azoinq_04210</name>
</gene>
<keyword evidence="2 9" id="KW-1003">Cell membrane</keyword>
<keyword evidence="3 9" id="KW-0997">Cell inner membrane</keyword>
<name>A0A975SP30_9RHOO</name>
<evidence type="ECO:0000256" key="7">
    <source>
        <dbReference type="ARBA" id="ARBA00023136"/>
    </source>
</evidence>
<evidence type="ECO:0000256" key="6">
    <source>
        <dbReference type="ARBA" id="ARBA00022989"/>
    </source>
</evidence>
<dbReference type="PANTHER" id="PTHR35851">
    <property type="entry name" value="CELL DIVISION PROTEIN FTSQ"/>
    <property type="match status" value="1"/>
</dbReference>
<proteinExistence type="inferred from homology"/>
<keyword evidence="7 9" id="KW-0472">Membrane</keyword>
<comment type="similarity">
    <text evidence="9">Belongs to the FtsQ/DivIB family. FtsQ subfamily.</text>
</comment>
<evidence type="ECO:0000256" key="8">
    <source>
        <dbReference type="ARBA" id="ARBA00023306"/>
    </source>
</evidence>
<evidence type="ECO:0000313" key="12">
    <source>
        <dbReference type="Proteomes" id="UP000683428"/>
    </source>
</evidence>
<dbReference type="GO" id="GO:0043093">
    <property type="term" value="P:FtsZ-dependent cytokinesis"/>
    <property type="evidence" value="ECO:0007669"/>
    <property type="project" value="UniProtKB-UniRule"/>
</dbReference>
<dbReference type="KEGG" id="aiq:Azoinq_04210"/>
<organism evidence="11 12">
    <name type="scientific">Azospira inquinata</name>
    <dbReference type="NCBI Taxonomy" id="2785627"/>
    <lineage>
        <taxon>Bacteria</taxon>
        <taxon>Pseudomonadati</taxon>
        <taxon>Pseudomonadota</taxon>
        <taxon>Betaproteobacteria</taxon>
        <taxon>Rhodocyclales</taxon>
        <taxon>Rhodocyclaceae</taxon>
        <taxon>Azospira</taxon>
    </lineage>
</organism>
<dbReference type="InterPro" id="IPR013685">
    <property type="entry name" value="POTRA_FtsQ_type"/>
</dbReference>
<dbReference type="GO" id="GO:0032153">
    <property type="term" value="C:cell division site"/>
    <property type="evidence" value="ECO:0007669"/>
    <property type="project" value="UniProtKB-UniRule"/>
</dbReference>
<feature type="domain" description="POTRA" evidence="10">
    <location>
        <begin position="37"/>
        <end position="106"/>
    </location>
</feature>
<evidence type="ECO:0000259" key="10">
    <source>
        <dbReference type="PROSITE" id="PS51779"/>
    </source>
</evidence>
<evidence type="ECO:0000256" key="5">
    <source>
        <dbReference type="ARBA" id="ARBA00022692"/>
    </source>
</evidence>
<sequence length="247" mass="27416">MWHKPQLMTAIADLLFVAGAAALLAALALGAMRLPLFPLKEVDFVQPLKEVQRGEIERTLSGLLRGNFFSVNLDLLRQSLEKLPWVRKVEVRRRWPGKLEIRLEEQQPVARWGTSGTELVNSYGEVFEAVMPQTQMDALPELAGPTGSSQDVLRRFDEFTRALGPVGHQPRQLVLSPRLAWQVVLDNGMVLELGREQPKSPVATRLSRFVAVYSSTLAERKPGAVDLRYPNGFALRLAAAGVDGKGK</sequence>
<evidence type="ECO:0000256" key="2">
    <source>
        <dbReference type="ARBA" id="ARBA00022475"/>
    </source>
</evidence>
<evidence type="ECO:0000256" key="4">
    <source>
        <dbReference type="ARBA" id="ARBA00022618"/>
    </source>
</evidence>
<dbReference type="Pfam" id="PF08478">
    <property type="entry name" value="POTRA_1"/>
    <property type="match status" value="1"/>
</dbReference>
<dbReference type="GO" id="GO:0005886">
    <property type="term" value="C:plasma membrane"/>
    <property type="evidence" value="ECO:0007669"/>
    <property type="project" value="UniProtKB-SubCell"/>
</dbReference>
<dbReference type="EMBL" id="CP064782">
    <property type="protein sequence ID" value="QWT49823.1"/>
    <property type="molecule type" value="Genomic_DNA"/>
</dbReference>
<reference evidence="11" key="1">
    <citation type="submission" date="2020-11" db="EMBL/GenBank/DDBJ databases">
        <title>Azospira inquinata sp. nov.</title>
        <authorList>
            <person name="Moe W.M."/>
            <person name="Mikes M.C."/>
        </authorList>
    </citation>
    <scope>NUCLEOTIDE SEQUENCE</scope>
    <source>
        <strain evidence="11">Azo-3</strain>
    </source>
</reference>
<dbReference type="Proteomes" id="UP000683428">
    <property type="component" value="Chromosome"/>
</dbReference>
<dbReference type="InterPro" id="IPR034746">
    <property type="entry name" value="POTRA"/>
</dbReference>
<dbReference type="RefSeq" id="WP_216131991.1">
    <property type="nucleotide sequence ID" value="NZ_CP064782.1"/>
</dbReference>
<dbReference type="PANTHER" id="PTHR35851:SF1">
    <property type="entry name" value="CELL DIVISION PROTEIN FTSQ"/>
    <property type="match status" value="1"/>
</dbReference>
<evidence type="ECO:0000313" key="11">
    <source>
        <dbReference type="EMBL" id="QWT49823.1"/>
    </source>
</evidence>
<keyword evidence="5 9" id="KW-0812">Transmembrane</keyword>
<comment type="subunit">
    <text evidence="9">Part of a complex composed of FtsB, FtsL and FtsQ.</text>
</comment>
<evidence type="ECO:0000256" key="1">
    <source>
        <dbReference type="ARBA" id="ARBA00004370"/>
    </source>
</evidence>
<dbReference type="HAMAP" id="MF_00911">
    <property type="entry name" value="FtsQ_subfam"/>
    <property type="match status" value="1"/>
</dbReference>